<dbReference type="Pfam" id="PF00069">
    <property type="entry name" value="Pkinase"/>
    <property type="match status" value="1"/>
</dbReference>
<evidence type="ECO:0000256" key="6">
    <source>
        <dbReference type="SAM" id="Coils"/>
    </source>
</evidence>
<dbReference type="Gene3D" id="3.40.50.300">
    <property type="entry name" value="P-loop containing nucleotide triphosphate hydrolases"/>
    <property type="match status" value="1"/>
</dbReference>
<feature type="domain" description="Histidine kinase" evidence="8">
    <location>
        <begin position="1734"/>
        <end position="1995"/>
    </location>
</feature>
<evidence type="ECO:0000256" key="3">
    <source>
        <dbReference type="ARBA" id="ARBA00022553"/>
    </source>
</evidence>
<dbReference type="HOGENOM" id="CLU_000445_34_1_3"/>
<dbReference type="Proteomes" id="UP000010471">
    <property type="component" value="Chromosome"/>
</dbReference>
<dbReference type="Pfam" id="PF08448">
    <property type="entry name" value="PAS_4"/>
    <property type="match status" value="1"/>
</dbReference>
<dbReference type="eggNOG" id="COG4191">
    <property type="taxonomic scope" value="Bacteria"/>
</dbReference>
<organism evidence="11 12">
    <name type="scientific">Allocoleopsis franciscana PCC 7113</name>
    <dbReference type="NCBI Taxonomy" id="1173027"/>
    <lineage>
        <taxon>Bacteria</taxon>
        <taxon>Bacillati</taxon>
        <taxon>Cyanobacteriota</taxon>
        <taxon>Cyanophyceae</taxon>
        <taxon>Coleofasciculales</taxon>
        <taxon>Coleofasciculaceae</taxon>
        <taxon>Allocoleopsis</taxon>
        <taxon>Allocoleopsis franciscana</taxon>
    </lineage>
</organism>
<dbReference type="OrthoDB" id="9801841at2"/>
<dbReference type="InterPro" id="IPR008271">
    <property type="entry name" value="Ser/Thr_kinase_AS"/>
</dbReference>
<dbReference type="PRINTS" id="PR00344">
    <property type="entry name" value="BCTRLSENSOR"/>
</dbReference>
<accession>K9WK65</accession>
<feature type="domain" description="Protein kinase" evidence="7">
    <location>
        <begin position="7"/>
        <end position="268"/>
    </location>
</feature>
<evidence type="ECO:0000259" key="10">
    <source>
        <dbReference type="PROSITE" id="PS50113"/>
    </source>
</evidence>
<dbReference type="SMART" id="SM00086">
    <property type="entry name" value="PAC"/>
    <property type="match status" value="1"/>
</dbReference>
<dbReference type="SMART" id="SM00387">
    <property type="entry name" value="HATPase_c"/>
    <property type="match status" value="1"/>
</dbReference>
<dbReference type="PANTHER" id="PTHR43642:SF1">
    <property type="entry name" value="HYBRID SIGNAL TRANSDUCTION HISTIDINE KINASE G"/>
    <property type="match status" value="1"/>
</dbReference>
<dbReference type="PROSITE" id="PS50011">
    <property type="entry name" value="PROTEIN_KINASE_DOM"/>
    <property type="match status" value="1"/>
</dbReference>
<dbReference type="GO" id="GO:0009882">
    <property type="term" value="F:blue light photoreceptor activity"/>
    <property type="evidence" value="ECO:0007669"/>
    <property type="project" value="UniProtKB-ARBA"/>
</dbReference>
<dbReference type="PROSITE" id="PS00108">
    <property type="entry name" value="PROTEIN_KINASE_ST"/>
    <property type="match status" value="1"/>
</dbReference>
<dbReference type="InterPro" id="IPR000014">
    <property type="entry name" value="PAS"/>
</dbReference>
<dbReference type="STRING" id="1173027.Mic7113_4466"/>
<evidence type="ECO:0000313" key="11">
    <source>
        <dbReference type="EMBL" id="AFZ20159.1"/>
    </source>
</evidence>
<keyword evidence="6" id="KW-0175">Coiled coil</keyword>
<dbReference type="CDD" id="cd00082">
    <property type="entry name" value="HisKA"/>
    <property type="match status" value="1"/>
</dbReference>
<dbReference type="SMART" id="SM00220">
    <property type="entry name" value="S_TKc"/>
    <property type="match status" value="1"/>
</dbReference>
<evidence type="ECO:0000259" key="8">
    <source>
        <dbReference type="PROSITE" id="PS50109"/>
    </source>
</evidence>
<dbReference type="GO" id="GO:0005524">
    <property type="term" value="F:ATP binding"/>
    <property type="evidence" value="ECO:0007669"/>
    <property type="project" value="InterPro"/>
</dbReference>
<dbReference type="SUPFAM" id="SSF56112">
    <property type="entry name" value="Protein kinase-like (PK-like)"/>
    <property type="match status" value="1"/>
</dbReference>
<dbReference type="PROSITE" id="PS50109">
    <property type="entry name" value="HIS_KIN"/>
    <property type="match status" value="1"/>
</dbReference>
<dbReference type="RefSeq" id="WP_015184295.1">
    <property type="nucleotide sequence ID" value="NC_019738.1"/>
</dbReference>
<dbReference type="InterPro" id="IPR003661">
    <property type="entry name" value="HisK_dim/P_dom"/>
</dbReference>
<dbReference type="InterPro" id="IPR003018">
    <property type="entry name" value="GAF"/>
</dbReference>
<dbReference type="SMART" id="SM00065">
    <property type="entry name" value="GAF"/>
    <property type="match status" value="1"/>
</dbReference>
<dbReference type="SUPFAM" id="SSF55785">
    <property type="entry name" value="PYP-like sensor domain (PAS domain)"/>
    <property type="match status" value="1"/>
</dbReference>
<dbReference type="Pfam" id="PF01590">
    <property type="entry name" value="GAF"/>
    <property type="match status" value="1"/>
</dbReference>
<evidence type="ECO:0000256" key="4">
    <source>
        <dbReference type="ARBA" id="ARBA00022777"/>
    </source>
</evidence>
<dbReference type="InterPro" id="IPR027417">
    <property type="entry name" value="P-loop_NTPase"/>
</dbReference>
<evidence type="ECO:0000256" key="1">
    <source>
        <dbReference type="ARBA" id="ARBA00000085"/>
    </source>
</evidence>
<evidence type="ECO:0000259" key="9">
    <source>
        <dbReference type="PROSITE" id="PS50112"/>
    </source>
</evidence>
<dbReference type="SUPFAM" id="SSF55874">
    <property type="entry name" value="ATPase domain of HSP90 chaperone/DNA topoisomerase II/histidine kinase"/>
    <property type="match status" value="1"/>
</dbReference>
<reference evidence="11 12" key="1">
    <citation type="submission" date="2012-06" db="EMBL/GenBank/DDBJ databases">
        <title>Finished chromosome of genome of Microcoleus sp. PCC 7113.</title>
        <authorList>
            <consortium name="US DOE Joint Genome Institute"/>
            <person name="Gugger M."/>
            <person name="Coursin T."/>
            <person name="Rippka R."/>
            <person name="Tandeau De Marsac N."/>
            <person name="Huntemann M."/>
            <person name="Wei C.-L."/>
            <person name="Han J."/>
            <person name="Detter J.C."/>
            <person name="Han C."/>
            <person name="Tapia R."/>
            <person name="Chen A."/>
            <person name="Kyrpides N."/>
            <person name="Mavromatis K."/>
            <person name="Markowitz V."/>
            <person name="Szeto E."/>
            <person name="Ivanova N."/>
            <person name="Pagani I."/>
            <person name="Pati A."/>
            <person name="Goodwin L."/>
            <person name="Nordberg H.P."/>
            <person name="Cantor M.N."/>
            <person name="Hua S.X."/>
            <person name="Woyke T."/>
            <person name="Kerfeld C.A."/>
        </authorList>
    </citation>
    <scope>NUCLEOTIDE SEQUENCE [LARGE SCALE GENOMIC DNA]</scope>
    <source>
        <strain evidence="11 12">PCC 7113</strain>
    </source>
</reference>
<protein>
    <recommendedName>
        <fullName evidence="2">histidine kinase</fullName>
        <ecNumber evidence="2">2.7.13.3</ecNumber>
    </recommendedName>
</protein>
<evidence type="ECO:0000256" key="2">
    <source>
        <dbReference type="ARBA" id="ARBA00012438"/>
    </source>
</evidence>
<dbReference type="PATRIC" id="fig|1173027.3.peg.4942"/>
<keyword evidence="4" id="KW-0808">Transferase</keyword>
<dbReference type="eggNOG" id="COG0515">
    <property type="taxonomic scope" value="Bacteria"/>
</dbReference>
<dbReference type="Gene3D" id="3.30.565.10">
    <property type="entry name" value="Histidine kinase-like ATPase, C-terminal domain"/>
    <property type="match status" value="1"/>
</dbReference>
<dbReference type="Gene3D" id="3.30.450.20">
    <property type="entry name" value="PAS domain"/>
    <property type="match status" value="1"/>
</dbReference>
<dbReference type="EC" id="2.7.13.3" evidence="2"/>
<dbReference type="InterPro" id="IPR004358">
    <property type="entry name" value="Sig_transdc_His_kin-like_C"/>
</dbReference>
<evidence type="ECO:0000256" key="5">
    <source>
        <dbReference type="ARBA" id="ARBA00023012"/>
    </source>
</evidence>
<keyword evidence="5" id="KW-0902">Two-component regulatory system</keyword>
<dbReference type="eggNOG" id="COG3899">
    <property type="taxonomic scope" value="Bacteria"/>
</dbReference>
<feature type="domain" description="PAS" evidence="9">
    <location>
        <begin position="1544"/>
        <end position="1580"/>
    </location>
</feature>
<dbReference type="Pfam" id="PF13191">
    <property type="entry name" value="AAA_16"/>
    <property type="match status" value="1"/>
</dbReference>
<gene>
    <name evidence="11" type="ORF">Mic7113_4466</name>
</gene>
<dbReference type="Gene3D" id="3.30.450.40">
    <property type="match status" value="1"/>
</dbReference>
<dbReference type="EMBL" id="CP003630">
    <property type="protein sequence ID" value="AFZ20159.1"/>
    <property type="molecule type" value="Genomic_DNA"/>
</dbReference>
<dbReference type="PROSITE" id="PS50112">
    <property type="entry name" value="PAS"/>
    <property type="match status" value="1"/>
</dbReference>
<dbReference type="GO" id="GO:0000155">
    <property type="term" value="F:phosphorelay sensor kinase activity"/>
    <property type="evidence" value="ECO:0007669"/>
    <property type="project" value="InterPro"/>
</dbReference>
<keyword evidence="3" id="KW-0597">Phosphoprotein</keyword>
<dbReference type="CDD" id="cd00130">
    <property type="entry name" value="PAS"/>
    <property type="match status" value="1"/>
</dbReference>
<dbReference type="InterPro" id="IPR001610">
    <property type="entry name" value="PAC"/>
</dbReference>
<dbReference type="InterPro" id="IPR053159">
    <property type="entry name" value="Hybrid_Histidine_Kinase"/>
</dbReference>
<comment type="catalytic activity">
    <reaction evidence="1">
        <text>ATP + protein L-histidine = ADP + protein N-phospho-L-histidine.</text>
        <dbReference type="EC" id="2.7.13.3"/>
    </reaction>
</comment>
<dbReference type="SUPFAM" id="SSF55781">
    <property type="entry name" value="GAF domain-like"/>
    <property type="match status" value="1"/>
</dbReference>
<dbReference type="InterPro" id="IPR029016">
    <property type="entry name" value="GAF-like_dom_sf"/>
</dbReference>
<dbReference type="eggNOG" id="COG2203">
    <property type="taxonomic scope" value="Bacteria"/>
</dbReference>
<dbReference type="InterPro" id="IPR035965">
    <property type="entry name" value="PAS-like_dom_sf"/>
</dbReference>
<dbReference type="CDD" id="cd14014">
    <property type="entry name" value="STKc_PknB_like"/>
    <property type="match status" value="1"/>
</dbReference>
<dbReference type="PANTHER" id="PTHR43642">
    <property type="entry name" value="HYBRID SIGNAL TRANSDUCTION HISTIDINE KINASE G"/>
    <property type="match status" value="1"/>
</dbReference>
<proteinExistence type="predicted"/>
<dbReference type="InterPro" id="IPR011009">
    <property type="entry name" value="Kinase-like_dom_sf"/>
</dbReference>
<dbReference type="InterPro" id="IPR005467">
    <property type="entry name" value="His_kinase_dom"/>
</dbReference>
<dbReference type="SUPFAM" id="SSF47384">
    <property type="entry name" value="Homodimeric domain of signal transducing histidine kinase"/>
    <property type="match status" value="1"/>
</dbReference>
<dbReference type="Gene3D" id="1.10.287.130">
    <property type="match status" value="1"/>
</dbReference>
<dbReference type="InterPro" id="IPR000700">
    <property type="entry name" value="PAS-assoc_C"/>
</dbReference>
<dbReference type="NCBIfam" id="TIGR00229">
    <property type="entry name" value="sensory_box"/>
    <property type="match status" value="1"/>
</dbReference>
<dbReference type="InterPro" id="IPR036097">
    <property type="entry name" value="HisK_dim/P_sf"/>
</dbReference>
<evidence type="ECO:0000313" key="12">
    <source>
        <dbReference type="Proteomes" id="UP000010471"/>
    </source>
</evidence>
<sequence length="1997" mass="224967">MNILAQYQIISTLHEGVETIIYRGQIPSHPESRILKLLKAKYPSLEAITHLKHEYQIRQNLEHSNIVKALSLETFNHRLALLLEDFGGHSLDQHLQTEKLSITTCLRIAIQLTQALDYLHQNQIIHKDIKPSNIIINFPSEIVKLNDFGIASRLSKENPIFNNPNSFEGTLAYMSPEQTGRMNRTLDYRTDFYSLGVTLYEMLTGQLPFQSHDLLEIVYSHIAQSPTPVQQLNPEIPSAISAIVMKLMAKNAEDRYQSAAGLLADLEFCLNSFNNPIEITNFSPGRLDILSQLLIPQKLYGRETQVTQLLAAFERVSGGETQDKKPFQTELMLVRGYSGIGKSAVVNEVNKPITRQRGYFIAGKFDQFKRNIPYASLTQAIGSLMRQLLTENNAKLQDWRNKILTAIGSNGQVIIDVIPEVELIIGKQPEVPQLEPIASQNRFNRVFKRFIQVFTQKQHPLVIFLDDLQWADSATLKLMQLLATDSDHKYLLLIGAYRDNEVSPTHPLIQIVEEIQQAGAVVNNIVLQPLELADVTQLITDTCNNCIEENAELNGLFHPQNEKTKELAELICNITKGNPFFLTQLLQTIYQENLLRFDFSTASWQWNLEEIQAICIADQTVVELVTRRIQKLPEATVKVLKLAACVGDKFTLDVLSIVSEQSPITTAIALYPALQAGLILPLSEAYKIPLVFEEIEVEPNETGSEFLSEREDDKLSKIQNLKSTIAGVGYKFLHDRVQQAAYSLIPESSKRETHLKIGKLLLESIPESEIEENIFEVVNQLNIGIELIAEPTEKVKLAQLNLIAAVKAKAATAYEPSLKYLKIGLGLISADSWIHQYDLTLNLYIEAVEVEYLNTNYQQSKALIDIALKQAKTVLDQVKIYEKKIKFYTSQGNFIAAIDTGLEILDLLGNPLPKDSAGIEQISEHLRSQLRFEVNQIAKLADLPKMNDAVKLAATHILATLIPPVYFAQPALLFPVILSLVHLSVQYGNAASSAYGYCLYGLLLCGALDDIEAGYEFGRLSLNVLEQFASDPIKCQVHKVFASHIQPWKEPLREAMKNFITAIQTGLETGNAEYMGYGSAEYCMYLFFSGENLAVVAQKTEPYEELLEKLKQEFGIFYLKVGRQVALNLAGKAESPCLLTGADFQEETMFLRLEEANYRMIIFCFHLFKLILLYNFKDYTNALIHAEHAVSYLDAVVGTIYVAEHNFYHSLILLKISSSLSPRKRKKYLLQVQFNQEKMKQWAFYAPMNFQHKYDLVEAEKAHVLKRPLAAMDYYDCAIQGAKKQGYIQEEALANELAAEFYLACGREKVTQTYMLEAYYGYFTWGAIAKVKDLESRYPFLKTQTYKPEIPQLKVTHTTTESTSTGHFSNFLDLASFIKLSQVITSEIVLEKLLNKLIKILLENAAAQKAVLLLLKDEQLYIEATGKTTDEVVTILQSIPVETSQDLPLSVVNYVLRSQKNLVLNDATIAEPFNADSYIQNSQPKSILCLPIVYQSKLQGIIYLENNLAVAAFTQERVKVLEVLVSQVAIAIVNAQLYAQVRESESRMRQFLNAMPAGVFVTNRQGQPYYTNQIGQQILGQGVVDTLTAEQLPEVYQAYLAGTNQFYPSTREPIAQALQGKTVKIDDMEIRHSDKSIPIEVLGTPIYDEEGNIAYAIAAFTDITERKQAEAEREKFLNELSHLNHDLEQANQQLEEYSHTLEAKVEQRTAALKAAQKQIIAKEKLSSLGALTAGVAHEIRNPLNFVNNYAEGSVELTEELLAEMDNQTEHLDADTLDYMKQMLIDIRDNAAAIHQHGQRAEGIIHSMMQHARMDSGQHQPTDLNSLLDQAVQLAYHSKRAINSQFNVVICKDYDDSIGQWEVVSGDLNRAFINMIDNACYAVQAKQKHYQQQQENNQQGHLSHEEEVFTPTIWVKTQHLGEAVEIRIRDNGMGIPPELTEKIFNPFFTTKPTGEGTGLGLSLTHEIIVGQHGGTLKVETEPGAYTEFIITLPRCLSV</sequence>
<dbReference type="KEGG" id="mic:Mic7113_4466"/>
<evidence type="ECO:0000259" key="7">
    <source>
        <dbReference type="PROSITE" id="PS50011"/>
    </source>
</evidence>
<dbReference type="Pfam" id="PF02518">
    <property type="entry name" value="HATPase_c"/>
    <property type="match status" value="1"/>
</dbReference>
<feature type="domain" description="PAC" evidence="10">
    <location>
        <begin position="1623"/>
        <end position="1675"/>
    </location>
</feature>
<dbReference type="Gene3D" id="1.10.510.10">
    <property type="entry name" value="Transferase(Phosphotransferase) domain 1"/>
    <property type="match status" value="1"/>
</dbReference>
<dbReference type="InterPro" id="IPR041664">
    <property type="entry name" value="AAA_16"/>
</dbReference>
<dbReference type="InterPro" id="IPR036890">
    <property type="entry name" value="HATPase_C_sf"/>
</dbReference>
<feature type="coiled-coil region" evidence="6">
    <location>
        <begin position="1666"/>
        <end position="1707"/>
    </location>
</feature>
<dbReference type="InterPro" id="IPR013656">
    <property type="entry name" value="PAS_4"/>
</dbReference>
<dbReference type="PROSITE" id="PS50113">
    <property type="entry name" value="PAC"/>
    <property type="match status" value="1"/>
</dbReference>
<name>K9WK65_9CYAN</name>
<keyword evidence="4" id="KW-0418">Kinase</keyword>
<dbReference type="InterPro" id="IPR003594">
    <property type="entry name" value="HATPase_dom"/>
</dbReference>
<dbReference type="InterPro" id="IPR000719">
    <property type="entry name" value="Prot_kinase_dom"/>
</dbReference>
<dbReference type="SUPFAM" id="SSF52540">
    <property type="entry name" value="P-loop containing nucleoside triphosphate hydrolases"/>
    <property type="match status" value="1"/>
</dbReference>
<dbReference type="SMART" id="SM00388">
    <property type="entry name" value="HisKA"/>
    <property type="match status" value="1"/>
</dbReference>
<keyword evidence="12" id="KW-1185">Reference proteome</keyword>